<accession>A0A915ZS19</accession>
<gene>
    <name evidence="1" type="ORF">CHRIB12_LOCUS19033</name>
</gene>
<evidence type="ECO:0008006" key="3">
    <source>
        <dbReference type="Google" id="ProtNLM"/>
    </source>
</evidence>
<dbReference type="Proteomes" id="UP000684084">
    <property type="component" value="Unassembled WGS sequence"/>
</dbReference>
<name>A0A915ZS19_9GLOM</name>
<organism evidence="1 2">
    <name type="scientific">Rhizophagus irregularis</name>
    <dbReference type="NCBI Taxonomy" id="588596"/>
    <lineage>
        <taxon>Eukaryota</taxon>
        <taxon>Fungi</taxon>
        <taxon>Fungi incertae sedis</taxon>
        <taxon>Mucoromycota</taxon>
        <taxon>Glomeromycotina</taxon>
        <taxon>Glomeromycetes</taxon>
        <taxon>Glomerales</taxon>
        <taxon>Glomeraceae</taxon>
        <taxon>Rhizophagus</taxon>
    </lineage>
</organism>
<proteinExistence type="predicted"/>
<dbReference type="AlphaFoldDB" id="A0A915ZS19"/>
<dbReference type="OrthoDB" id="544350at2759"/>
<reference evidence="1" key="1">
    <citation type="submission" date="2020-05" db="EMBL/GenBank/DDBJ databases">
        <authorList>
            <person name="Rincon C."/>
            <person name="Sanders R I."/>
            <person name="Robbins C."/>
            <person name="Chaturvedi A."/>
        </authorList>
    </citation>
    <scope>NUCLEOTIDE SEQUENCE</scope>
    <source>
        <strain evidence="1">CHB12</strain>
    </source>
</reference>
<dbReference type="EMBL" id="CAGKOT010000052">
    <property type="protein sequence ID" value="CAB5384828.1"/>
    <property type="molecule type" value="Genomic_DNA"/>
</dbReference>
<evidence type="ECO:0000313" key="2">
    <source>
        <dbReference type="Proteomes" id="UP000684084"/>
    </source>
</evidence>
<protein>
    <recommendedName>
        <fullName evidence="3">Serine-threonine/tyrosine-protein kinase catalytic domain-containing protein</fullName>
    </recommendedName>
</protein>
<sequence length="101" mass="11905">MKKCWDGNSGNRPNSIEIEELIELFYESLNQENRKYKSNTQQLDEIKEKFEGTQEYRKENLLSVKNNKSTTHIHAIYTSRLLNPYTKNISSTVEITDFTNL</sequence>
<evidence type="ECO:0000313" key="1">
    <source>
        <dbReference type="EMBL" id="CAB5384828.1"/>
    </source>
</evidence>
<comment type="caution">
    <text evidence="1">The sequence shown here is derived from an EMBL/GenBank/DDBJ whole genome shotgun (WGS) entry which is preliminary data.</text>
</comment>